<evidence type="ECO:0000313" key="5">
    <source>
        <dbReference type="Proteomes" id="UP001211566"/>
    </source>
</evidence>
<dbReference type="InterPro" id="IPR004038">
    <property type="entry name" value="Ribosomal_eL8/eL30/eS12/Gad45"/>
</dbReference>
<keyword evidence="4" id="KW-1185">Reference proteome</keyword>
<proteinExistence type="predicted"/>
<dbReference type="InterPro" id="IPR029064">
    <property type="entry name" value="Ribosomal_eL30-like_sf"/>
</dbReference>
<dbReference type="RefSeq" id="WP_269254255.1">
    <property type="nucleotide sequence ID" value="NZ_JAKHEY010000001.1"/>
</dbReference>
<evidence type="ECO:0000259" key="1">
    <source>
        <dbReference type="Pfam" id="PF01248"/>
    </source>
</evidence>
<dbReference type="Proteomes" id="UP001211420">
    <property type="component" value="Unassembled WGS sequence"/>
</dbReference>
<dbReference type="EMBL" id="JAKHPW010000001">
    <property type="protein sequence ID" value="MCZ3621477.1"/>
    <property type="molecule type" value="Genomic_DNA"/>
</dbReference>
<comment type="caution">
    <text evidence="3">The sequence shown here is derived from an EMBL/GenBank/DDBJ whole genome shotgun (WGS) entry which is preliminary data.</text>
</comment>
<reference evidence="3" key="1">
    <citation type="submission" date="2022-01" db="EMBL/GenBank/DDBJ databases">
        <title>STING isolate genome collection.</title>
        <authorList>
            <person name="France M."/>
            <person name="Rutt L."/>
            <person name="Humphrys M."/>
            <person name="Ravel J."/>
        </authorList>
    </citation>
    <scope>NUCLEOTIDE SEQUENCE</scope>
    <source>
        <strain evidence="3">C0081E5</strain>
    </source>
</reference>
<dbReference type="AlphaFoldDB" id="A0AAW5WVX5"/>
<evidence type="ECO:0000313" key="3">
    <source>
        <dbReference type="EMBL" id="MCZ9677688.1"/>
    </source>
</evidence>
<evidence type="ECO:0000313" key="2">
    <source>
        <dbReference type="EMBL" id="MCZ3621477.1"/>
    </source>
</evidence>
<sequence>MHNREKTINFLGLIQRAGKLVSGTDMVISSIKARKVKLVIIASDLSQATRQEVVSLAQKNSLPIIDEFSGLEISQAIGKARKVLAVSDLGFSKALQKKLNEGV</sequence>
<dbReference type="SUPFAM" id="SSF55315">
    <property type="entry name" value="L30e-like"/>
    <property type="match status" value="1"/>
</dbReference>
<dbReference type="Proteomes" id="UP001211566">
    <property type="component" value="Unassembled WGS sequence"/>
</dbReference>
<dbReference type="EMBL" id="JAKHEY010000001">
    <property type="protein sequence ID" value="MCZ9677688.1"/>
    <property type="molecule type" value="Genomic_DNA"/>
</dbReference>
<dbReference type="Gene3D" id="3.30.1330.30">
    <property type="match status" value="1"/>
</dbReference>
<protein>
    <submittedName>
        <fullName evidence="3">Ribosomal L7Ae/L30e/S12e/Gadd45 family protein</fullName>
    </submittedName>
</protein>
<reference evidence="2 4" key="2">
    <citation type="submission" date="2022-01" db="EMBL/GenBank/DDBJ databases">
        <title>VMRC isolate genome collection.</title>
        <authorList>
            <person name="France M."/>
            <person name="Rutt L."/>
            <person name="Humphrys M."/>
            <person name="Ravel J."/>
        </authorList>
    </citation>
    <scope>NUCLEOTIDE SEQUENCE [LARGE SCALE GENOMIC DNA]</scope>
    <source>
        <strain evidence="2 4">C0172B4</strain>
    </source>
</reference>
<gene>
    <name evidence="2" type="ORF">L2772_01160</name>
    <name evidence="3" type="ORF">L2Z99_01145</name>
</gene>
<organism evidence="3 5">
    <name type="scientific">Lactobacillus mulieris</name>
    <dbReference type="NCBI Taxonomy" id="2508708"/>
    <lineage>
        <taxon>Bacteria</taxon>
        <taxon>Bacillati</taxon>
        <taxon>Bacillota</taxon>
        <taxon>Bacilli</taxon>
        <taxon>Lactobacillales</taxon>
        <taxon>Lactobacillaceae</taxon>
        <taxon>Lactobacillus</taxon>
    </lineage>
</organism>
<evidence type="ECO:0000313" key="4">
    <source>
        <dbReference type="Proteomes" id="UP001211420"/>
    </source>
</evidence>
<dbReference type="Pfam" id="PF01248">
    <property type="entry name" value="Ribosomal_L7Ae"/>
    <property type="match status" value="1"/>
</dbReference>
<accession>A0AAW5WVX5</accession>
<name>A0AAW5WVX5_9LACO</name>
<feature type="domain" description="Ribosomal protein eL8/eL30/eS12/Gadd45" evidence="1">
    <location>
        <begin position="13"/>
        <end position="93"/>
    </location>
</feature>